<dbReference type="AlphaFoldDB" id="A0A8W8JHT2"/>
<proteinExistence type="predicted"/>
<evidence type="ECO:0000313" key="2">
    <source>
        <dbReference type="Proteomes" id="UP000005408"/>
    </source>
</evidence>
<sequence length="102" mass="11774">MERNVICFKLQQAYNGYMCLPNQQLTKLLELCYTERLIRIQDGVCLYLVKRVSKVNGYNCSHFMYGCHTSSYLSNRIFEHPACASIGDGCFLAEPSCKRLYV</sequence>
<dbReference type="EnsemblMetazoa" id="G19438.1">
    <property type="protein sequence ID" value="G19438.1:cds"/>
    <property type="gene ID" value="G19438"/>
</dbReference>
<organism evidence="1 2">
    <name type="scientific">Magallana gigas</name>
    <name type="common">Pacific oyster</name>
    <name type="synonym">Crassostrea gigas</name>
    <dbReference type="NCBI Taxonomy" id="29159"/>
    <lineage>
        <taxon>Eukaryota</taxon>
        <taxon>Metazoa</taxon>
        <taxon>Spiralia</taxon>
        <taxon>Lophotrochozoa</taxon>
        <taxon>Mollusca</taxon>
        <taxon>Bivalvia</taxon>
        <taxon>Autobranchia</taxon>
        <taxon>Pteriomorphia</taxon>
        <taxon>Ostreida</taxon>
        <taxon>Ostreoidea</taxon>
        <taxon>Ostreidae</taxon>
        <taxon>Magallana</taxon>
    </lineage>
</organism>
<keyword evidence="2" id="KW-1185">Reference proteome</keyword>
<accession>A0A8W8JHT2</accession>
<name>A0A8W8JHT2_MAGGI</name>
<dbReference type="Proteomes" id="UP000005408">
    <property type="component" value="Unassembled WGS sequence"/>
</dbReference>
<evidence type="ECO:0000313" key="1">
    <source>
        <dbReference type="EnsemblMetazoa" id="G19438.1:cds"/>
    </source>
</evidence>
<reference evidence="1" key="1">
    <citation type="submission" date="2022-08" db="UniProtKB">
        <authorList>
            <consortium name="EnsemblMetazoa"/>
        </authorList>
    </citation>
    <scope>IDENTIFICATION</scope>
    <source>
        <strain evidence="1">05x7-T-G4-1.051#20</strain>
    </source>
</reference>
<protein>
    <submittedName>
        <fullName evidence="1">Uncharacterized protein</fullName>
    </submittedName>
</protein>